<dbReference type="Proteomes" id="UP000222542">
    <property type="component" value="Unassembled WGS sequence"/>
</dbReference>
<protein>
    <submittedName>
        <fullName evidence="1">Uncharacterized protein</fullName>
    </submittedName>
</protein>
<proteinExistence type="predicted"/>
<name>A0A2G3A1Q7_CAPAN</name>
<dbReference type="Gene3D" id="3.40.50.2000">
    <property type="entry name" value="Glycogen Phosphorylase B"/>
    <property type="match status" value="2"/>
</dbReference>
<dbReference type="EMBL" id="AYRZ02000003">
    <property type="protein sequence ID" value="PHT88164.1"/>
    <property type="molecule type" value="Genomic_DNA"/>
</dbReference>
<keyword evidence="2" id="KW-1185">Reference proteome</keyword>
<dbReference type="SUPFAM" id="SSF53756">
    <property type="entry name" value="UDP-Glycosyltransferase/glycogen phosphorylase"/>
    <property type="match status" value="1"/>
</dbReference>
<evidence type="ECO:0000313" key="2">
    <source>
        <dbReference type="Proteomes" id="UP000222542"/>
    </source>
</evidence>
<reference evidence="1 2" key="1">
    <citation type="journal article" date="2014" name="Nat. Genet.">
        <title>Genome sequence of the hot pepper provides insights into the evolution of pungency in Capsicum species.</title>
        <authorList>
            <person name="Kim S."/>
            <person name="Park M."/>
            <person name="Yeom S.I."/>
            <person name="Kim Y.M."/>
            <person name="Lee J.M."/>
            <person name="Lee H.A."/>
            <person name="Seo E."/>
            <person name="Choi J."/>
            <person name="Cheong K."/>
            <person name="Kim K.T."/>
            <person name="Jung K."/>
            <person name="Lee G.W."/>
            <person name="Oh S.K."/>
            <person name="Bae C."/>
            <person name="Kim S.B."/>
            <person name="Lee H.Y."/>
            <person name="Kim S.Y."/>
            <person name="Kim M.S."/>
            <person name="Kang B.C."/>
            <person name="Jo Y.D."/>
            <person name="Yang H.B."/>
            <person name="Jeong H.J."/>
            <person name="Kang W.H."/>
            <person name="Kwon J.K."/>
            <person name="Shin C."/>
            <person name="Lim J.Y."/>
            <person name="Park J.H."/>
            <person name="Huh J.H."/>
            <person name="Kim J.S."/>
            <person name="Kim B.D."/>
            <person name="Cohen O."/>
            <person name="Paran I."/>
            <person name="Suh M.C."/>
            <person name="Lee S.B."/>
            <person name="Kim Y.K."/>
            <person name="Shin Y."/>
            <person name="Noh S.J."/>
            <person name="Park J."/>
            <person name="Seo Y.S."/>
            <person name="Kwon S.Y."/>
            <person name="Kim H.A."/>
            <person name="Park J.M."/>
            <person name="Kim H.J."/>
            <person name="Choi S.B."/>
            <person name="Bosland P.W."/>
            <person name="Reeves G."/>
            <person name="Jo S.H."/>
            <person name="Lee B.W."/>
            <person name="Cho H.T."/>
            <person name="Choi H.S."/>
            <person name="Lee M.S."/>
            <person name="Yu Y."/>
            <person name="Do Choi Y."/>
            <person name="Park B.S."/>
            <person name="van Deynze A."/>
            <person name="Ashrafi H."/>
            <person name="Hill T."/>
            <person name="Kim W.T."/>
            <person name="Pai H.S."/>
            <person name="Ahn H.K."/>
            <person name="Yeam I."/>
            <person name="Giovannoni J.J."/>
            <person name="Rose J.K."/>
            <person name="Sorensen I."/>
            <person name="Lee S.J."/>
            <person name="Kim R.W."/>
            <person name="Choi I.Y."/>
            <person name="Choi B.S."/>
            <person name="Lim J.S."/>
            <person name="Lee Y.H."/>
            <person name="Choi D."/>
        </authorList>
    </citation>
    <scope>NUCLEOTIDE SEQUENCE [LARGE SCALE GENOMIC DNA]</scope>
    <source>
        <strain evidence="2">cv. CM334</strain>
    </source>
</reference>
<evidence type="ECO:0000313" key="1">
    <source>
        <dbReference type="EMBL" id="PHT88164.1"/>
    </source>
</evidence>
<dbReference type="Gramene" id="PHT88164">
    <property type="protein sequence ID" value="PHT88164"/>
    <property type="gene ID" value="T459_10270"/>
</dbReference>
<reference evidence="1 2" key="2">
    <citation type="journal article" date="2017" name="Genome Biol.">
        <title>New reference genome sequences of hot pepper reveal the massive evolution of plant disease-resistance genes by retroduplication.</title>
        <authorList>
            <person name="Kim S."/>
            <person name="Park J."/>
            <person name="Yeom S.I."/>
            <person name="Kim Y.M."/>
            <person name="Seo E."/>
            <person name="Kim K.T."/>
            <person name="Kim M.S."/>
            <person name="Lee J.M."/>
            <person name="Cheong K."/>
            <person name="Shin H.S."/>
            <person name="Kim S.B."/>
            <person name="Han K."/>
            <person name="Lee J."/>
            <person name="Park M."/>
            <person name="Lee H.A."/>
            <person name="Lee H.Y."/>
            <person name="Lee Y."/>
            <person name="Oh S."/>
            <person name="Lee J.H."/>
            <person name="Choi E."/>
            <person name="Choi E."/>
            <person name="Lee S.E."/>
            <person name="Jeon J."/>
            <person name="Kim H."/>
            <person name="Choi G."/>
            <person name="Song H."/>
            <person name="Lee J."/>
            <person name="Lee S.C."/>
            <person name="Kwon J.K."/>
            <person name="Lee H.Y."/>
            <person name="Koo N."/>
            <person name="Hong Y."/>
            <person name="Kim R.W."/>
            <person name="Kang W.H."/>
            <person name="Huh J.H."/>
            <person name="Kang B.C."/>
            <person name="Yang T.J."/>
            <person name="Lee Y.H."/>
            <person name="Bennetzen J.L."/>
            <person name="Choi D."/>
        </authorList>
    </citation>
    <scope>NUCLEOTIDE SEQUENCE [LARGE SCALE GENOMIC DNA]</scope>
    <source>
        <strain evidence="2">cv. CM334</strain>
    </source>
</reference>
<comment type="caution">
    <text evidence="1">The sequence shown here is derived from an EMBL/GenBank/DDBJ whole genome shotgun (WGS) entry which is preliminary data.</text>
</comment>
<dbReference type="AlphaFoldDB" id="A0A2G3A1Q7"/>
<accession>A0A2G3A1Q7</accession>
<sequence>MVRELMEGEKGEGVRKKVKELGENAEKSMKGGGSSWTTLGLLIDDAWPGTTEIGARI</sequence>
<organism evidence="1 2">
    <name type="scientific">Capsicum annuum</name>
    <name type="common">Capsicum pepper</name>
    <dbReference type="NCBI Taxonomy" id="4072"/>
    <lineage>
        <taxon>Eukaryota</taxon>
        <taxon>Viridiplantae</taxon>
        <taxon>Streptophyta</taxon>
        <taxon>Embryophyta</taxon>
        <taxon>Tracheophyta</taxon>
        <taxon>Spermatophyta</taxon>
        <taxon>Magnoliopsida</taxon>
        <taxon>eudicotyledons</taxon>
        <taxon>Gunneridae</taxon>
        <taxon>Pentapetalae</taxon>
        <taxon>asterids</taxon>
        <taxon>lamiids</taxon>
        <taxon>Solanales</taxon>
        <taxon>Solanaceae</taxon>
        <taxon>Solanoideae</taxon>
        <taxon>Capsiceae</taxon>
        <taxon>Capsicum</taxon>
    </lineage>
</organism>
<gene>
    <name evidence="1" type="ORF">T459_10270</name>
</gene>